<dbReference type="EMBL" id="MFKW01000086">
    <property type="protein sequence ID" value="OGG48719.1"/>
    <property type="molecule type" value="Genomic_DNA"/>
</dbReference>
<protein>
    <submittedName>
        <fullName evidence="1">Uncharacterized protein</fullName>
    </submittedName>
</protein>
<organism evidence="1 2">
    <name type="scientific">Candidatus Kaiserbacteria bacterium RIFCSPHIGHO2_01_FULL_54_36b</name>
    <dbReference type="NCBI Taxonomy" id="1798483"/>
    <lineage>
        <taxon>Bacteria</taxon>
        <taxon>Candidatus Kaiseribacteriota</taxon>
    </lineage>
</organism>
<reference evidence="1 2" key="1">
    <citation type="journal article" date="2016" name="Nat. Commun.">
        <title>Thousands of microbial genomes shed light on interconnected biogeochemical processes in an aquifer system.</title>
        <authorList>
            <person name="Anantharaman K."/>
            <person name="Brown C.T."/>
            <person name="Hug L.A."/>
            <person name="Sharon I."/>
            <person name="Castelle C.J."/>
            <person name="Probst A.J."/>
            <person name="Thomas B.C."/>
            <person name="Singh A."/>
            <person name="Wilkins M.J."/>
            <person name="Karaoz U."/>
            <person name="Brodie E.L."/>
            <person name="Williams K.H."/>
            <person name="Hubbard S.S."/>
            <person name="Banfield J.F."/>
        </authorList>
    </citation>
    <scope>NUCLEOTIDE SEQUENCE [LARGE SCALE GENOMIC DNA]</scope>
</reference>
<evidence type="ECO:0000313" key="1">
    <source>
        <dbReference type="EMBL" id="OGG48719.1"/>
    </source>
</evidence>
<evidence type="ECO:0000313" key="2">
    <source>
        <dbReference type="Proteomes" id="UP000176445"/>
    </source>
</evidence>
<name>A0A1F6CHP7_9BACT</name>
<comment type="caution">
    <text evidence="1">The sequence shown here is derived from an EMBL/GenBank/DDBJ whole genome shotgun (WGS) entry which is preliminary data.</text>
</comment>
<dbReference type="AlphaFoldDB" id="A0A1F6CHP7"/>
<dbReference type="Proteomes" id="UP000176445">
    <property type="component" value="Unassembled WGS sequence"/>
</dbReference>
<gene>
    <name evidence="1" type="ORF">A2704_03160</name>
</gene>
<accession>A0A1F6CHP7</accession>
<sequence length="67" mass="7666">MFGEADDTSPIMKTVFFRHAYVAHSHPSYFFHNYFYTIVQRKEVAHTYFPVRNATGVCAPCSFIVGG</sequence>
<proteinExistence type="predicted"/>